<dbReference type="Pfam" id="PF13412">
    <property type="entry name" value="HTH_24"/>
    <property type="match status" value="1"/>
</dbReference>
<keyword evidence="2" id="KW-1185">Reference proteome</keyword>
<dbReference type="InterPro" id="IPR014075">
    <property type="entry name" value="SUF_FeS_clus_asmb_SufR_cyano"/>
</dbReference>
<dbReference type="InterPro" id="IPR036390">
    <property type="entry name" value="WH_DNA-bd_sf"/>
</dbReference>
<dbReference type="AlphaFoldDB" id="A0A401IBL8"/>
<comment type="caution">
    <text evidence="1">The sequence shown here is derived from an EMBL/GenBank/DDBJ whole genome shotgun (WGS) entry which is preliminary data.</text>
</comment>
<dbReference type="InterPro" id="IPR011991">
    <property type="entry name" value="ArsR-like_HTH"/>
</dbReference>
<organism evidence="1 2">
    <name type="scientific">Aphanothece sacrum FPU1</name>
    <dbReference type="NCBI Taxonomy" id="1920663"/>
    <lineage>
        <taxon>Bacteria</taxon>
        <taxon>Bacillati</taxon>
        <taxon>Cyanobacteriota</taxon>
        <taxon>Cyanophyceae</taxon>
        <taxon>Oscillatoriophycideae</taxon>
        <taxon>Chroococcales</taxon>
        <taxon>Aphanothecaceae</taxon>
        <taxon>Aphanothece</taxon>
    </lineage>
</organism>
<dbReference type="NCBIfam" id="TIGR02702">
    <property type="entry name" value="SufR_cyano"/>
    <property type="match status" value="1"/>
</dbReference>
<evidence type="ECO:0000313" key="2">
    <source>
        <dbReference type="Proteomes" id="UP000287247"/>
    </source>
</evidence>
<dbReference type="Gene3D" id="1.10.10.10">
    <property type="entry name" value="Winged helix-like DNA-binding domain superfamily/Winged helix DNA-binding domain"/>
    <property type="match status" value="1"/>
</dbReference>
<dbReference type="SUPFAM" id="SSF46785">
    <property type="entry name" value="Winged helix' DNA-binding domain"/>
    <property type="match status" value="1"/>
</dbReference>
<dbReference type="PANTHER" id="PTHR38600:SF2">
    <property type="entry name" value="SLL0088 PROTEIN"/>
    <property type="match status" value="1"/>
</dbReference>
<reference evidence="2" key="1">
    <citation type="submission" date="2017-05" db="EMBL/GenBank/DDBJ databases">
        <title>Physiological properties and genetic analysis related to exopolysaccharide production of fresh-water unicellular cyanobacterium Aphanothece sacrum, Suizenji Nori, that has been cultured as a food source in Japan.</title>
        <authorList>
            <person name="Kanesaki Y."/>
            <person name="Yoshikawa S."/>
            <person name="Ohki K."/>
        </authorList>
    </citation>
    <scope>NUCLEOTIDE SEQUENCE [LARGE SCALE GENOMIC DNA]</scope>
    <source>
        <strain evidence="2">FPU1</strain>
    </source>
</reference>
<sequence length="224" mass="25744">MSLKMTIMQPPSTKEDILQHLLKQGQATAQALADTFDITPQATRRHLKDLEEEGLIEHRAIQGGLGRPQYKYYLSKRGRDRFPNRYGEFAVSFLHTLTETVGETQVKEVLRKQWERKADEYRHRIGEGSLKERVERLVKLRQEEGYMAELHPVNGKNESNGQRGGYILAEHHCAISEVAESYPTVCGHDLEMFAAILPDCTIERINWINQGEHNCGYLIQVKNN</sequence>
<dbReference type="CDD" id="cd00090">
    <property type="entry name" value="HTH_ARSR"/>
    <property type="match status" value="1"/>
</dbReference>
<gene>
    <name evidence="1" type="ORF">AsFPU1_0044</name>
</gene>
<dbReference type="Proteomes" id="UP000287247">
    <property type="component" value="Unassembled WGS sequence"/>
</dbReference>
<evidence type="ECO:0000313" key="1">
    <source>
        <dbReference type="EMBL" id="GBF78655.1"/>
    </source>
</evidence>
<protein>
    <submittedName>
        <fullName evidence="1">Transcriptional regulator</fullName>
    </submittedName>
</protein>
<proteinExistence type="predicted"/>
<dbReference type="EMBL" id="BDQK01000001">
    <property type="protein sequence ID" value="GBF78655.1"/>
    <property type="molecule type" value="Genomic_DNA"/>
</dbReference>
<accession>A0A401IBL8</accession>
<dbReference type="InterPro" id="IPR036388">
    <property type="entry name" value="WH-like_DNA-bd_sf"/>
</dbReference>
<dbReference type="PANTHER" id="PTHR38600">
    <property type="entry name" value="TRANSCRIPTIONAL REGULATORY PROTEIN"/>
    <property type="match status" value="1"/>
</dbReference>
<name>A0A401IBL8_APHSA</name>